<dbReference type="PIRSF" id="PIRSF031679">
    <property type="entry name" value="Mtase_Alr7345_prd"/>
    <property type="match status" value="1"/>
</dbReference>
<dbReference type="GO" id="GO:0032259">
    <property type="term" value="P:methylation"/>
    <property type="evidence" value="ECO:0007669"/>
    <property type="project" value="UniProtKB-KW"/>
</dbReference>
<dbReference type="Proteomes" id="UP001419910">
    <property type="component" value="Unassembled WGS sequence"/>
</dbReference>
<feature type="signal peptide" evidence="1">
    <location>
        <begin position="1"/>
        <end position="21"/>
    </location>
</feature>
<proteinExistence type="predicted"/>
<dbReference type="Gene3D" id="3.40.50.150">
    <property type="entry name" value="Vaccinia Virus protein VP39"/>
    <property type="match status" value="1"/>
</dbReference>
<keyword evidence="3" id="KW-1185">Reference proteome</keyword>
<evidence type="ECO:0000313" key="3">
    <source>
        <dbReference type="Proteomes" id="UP001419910"/>
    </source>
</evidence>
<evidence type="ECO:0000313" key="2">
    <source>
        <dbReference type="EMBL" id="MEN2791290.1"/>
    </source>
</evidence>
<feature type="chain" id="PRO_5047339369" evidence="1">
    <location>
        <begin position="22"/>
        <end position="249"/>
    </location>
</feature>
<sequence length="249" mass="26325">MGVKPGMMAAALALLTGCTTATVGTARLAALANPSRPASDTARDGKQKASELMAFAGIAPGQTVADMLPGGGYWTRLFSQVVGPRGKVFAVLARPSADAPASTNPIPAKAIAAGPAFHNVTAIESSFTMMSLPAKVDLFWTSRNYRDFYRQGRETARAISKAIYDNMKPGGLLVIVDHAASPQMALADQTKLGRIDPAVVKADVVAAGFLFAGESDVLANPADDHLRIIIDPAIMDHTDQFVFKFRKPR</sequence>
<accession>A0ABU9Y658</accession>
<dbReference type="RefSeq" id="WP_343892454.1">
    <property type="nucleotide sequence ID" value="NZ_BAAAEH010000059.1"/>
</dbReference>
<dbReference type="GO" id="GO:0008168">
    <property type="term" value="F:methyltransferase activity"/>
    <property type="evidence" value="ECO:0007669"/>
    <property type="project" value="UniProtKB-KW"/>
</dbReference>
<dbReference type="EMBL" id="JBDIME010000016">
    <property type="protein sequence ID" value="MEN2791290.1"/>
    <property type="molecule type" value="Genomic_DNA"/>
</dbReference>
<name>A0ABU9Y658_9SPHN</name>
<keyword evidence="2" id="KW-0808">Transferase</keyword>
<dbReference type="SUPFAM" id="SSF53335">
    <property type="entry name" value="S-adenosyl-L-methionine-dependent methyltransferases"/>
    <property type="match status" value="1"/>
</dbReference>
<keyword evidence="2" id="KW-0489">Methyltransferase</keyword>
<dbReference type="PROSITE" id="PS51257">
    <property type="entry name" value="PROKAR_LIPOPROTEIN"/>
    <property type="match status" value="1"/>
</dbReference>
<comment type="caution">
    <text evidence="2">The sequence shown here is derived from an EMBL/GenBank/DDBJ whole genome shotgun (WGS) entry which is preliminary data.</text>
</comment>
<organism evidence="2 3">
    <name type="scientific">Sphingomonas oligophenolica</name>
    <dbReference type="NCBI Taxonomy" id="301154"/>
    <lineage>
        <taxon>Bacteria</taxon>
        <taxon>Pseudomonadati</taxon>
        <taxon>Pseudomonadota</taxon>
        <taxon>Alphaproteobacteria</taxon>
        <taxon>Sphingomonadales</taxon>
        <taxon>Sphingomonadaceae</taxon>
        <taxon>Sphingomonas</taxon>
    </lineage>
</organism>
<keyword evidence="1" id="KW-0732">Signal</keyword>
<dbReference type="InterPro" id="IPR016980">
    <property type="entry name" value="S-AdoMet-dep_MeTrfase_Alr7345"/>
</dbReference>
<protein>
    <submittedName>
        <fullName evidence="2">Methyltransferase</fullName>
    </submittedName>
</protein>
<reference evidence="2 3" key="1">
    <citation type="submission" date="2024-05" db="EMBL/GenBank/DDBJ databases">
        <authorList>
            <person name="Liu Q."/>
            <person name="Xin Y.-H."/>
        </authorList>
    </citation>
    <scope>NUCLEOTIDE SEQUENCE [LARGE SCALE GENOMIC DNA]</scope>
    <source>
        <strain evidence="2 3">CGMCC 1.10181</strain>
    </source>
</reference>
<dbReference type="InterPro" id="IPR029063">
    <property type="entry name" value="SAM-dependent_MTases_sf"/>
</dbReference>
<gene>
    <name evidence="2" type="ORF">ABC974_16770</name>
</gene>
<evidence type="ECO:0000256" key="1">
    <source>
        <dbReference type="SAM" id="SignalP"/>
    </source>
</evidence>